<gene>
    <name evidence="1" type="ORF">C1J01_45655</name>
</gene>
<protein>
    <submittedName>
        <fullName evidence="1">Uncharacterized protein</fullName>
    </submittedName>
</protein>
<dbReference type="AlphaFoldDB" id="A0A2W2DIA1"/>
<proteinExistence type="predicted"/>
<evidence type="ECO:0000313" key="2">
    <source>
        <dbReference type="Proteomes" id="UP000249304"/>
    </source>
</evidence>
<reference evidence="1 2" key="1">
    <citation type="submission" date="2018-01" db="EMBL/GenBank/DDBJ databases">
        <title>Draft genome sequence of Nonomuraea sp. KC333.</title>
        <authorList>
            <person name="Sahin N."/>
            <person name="Saygin H."/>
            <person name="Ay H."/>
        </authorList>
    </citation>
    <scope>NUCLEOTIDE SEQUENCE [LARGE SCALE GENOMIC DNA]</scope>
    <source>
        <strain evidence="1 2">KC333</strain>
    </source>
</reference>
<organism evidence="1 2">
    <name type="scientific">Nonomuraea aridisoli</name>
    <dbReference type="NCBI Taxonomy" id="2070368"/>
    <lineage>
        <taxon>Bacteria</taxon>
        <taxon>Bacillati</taxon>
        <taxon>Actinomycetota</taxon>
        <taxon>Actinomycetes</taxon>
        <taxon>Streptosporangiales</taxon>
        <taxon>Streptosporangiaceae</taxon>
        <taxon>Nonomuraea</taxon>
    </lineage>
</organism>
<dbReference type="EMBL" id="POUD01000416">
    <property type="protein sequence ID" value="PZG03659.1"/>
    <property type="molecule type" value="Genomic_DNA"/>
</dbReference>
<comment type="caution">
    <text evidence="1">The sequence shown here is derived from an EMBL/GenBank/DDBJ whole genome shotgun (WGS) entry which is preliminary data.</text>
</comment>
<accession>A0A2W2DIA1</accession>
<name>A0A2W2DIA1_9ACTN</name>
<dbReference type="Proteomes" id="UP000249304">
    <property type="component" value="Unassembled WGS sequence"/>
</dbReference>
<dbReference type="OrthoDB" id="4547174at2"/>
<keyword evidence="2" id="KW-1185">Reference proteome</keyword>
<sequence length="131" mass="13885">MVRRDKAYRRLVVGERVYRWRVGHAHVRDGSGCREVVAFRAEGVPVRLTVVFAEGPGPLSGRASAGAGCILHTGGVLRSADGAYLNLNRPAVARALLDEALSDDRGCPAGDLELDGWPLMGAVLSRVPGPA</sequence>
<dbReference type="RefSeq" id="WP_111185263.1">
    <property type="nucleotide sequence ID" value="NZ_POUD01000416.1"/>
</dbReference>
<evidence type="ECO:0000313" key="1">
    <source>
        <dbReference type="EMBL" id="PZG03659.1"/>
    </source>
</evidence>